<dbReference type="AlphaFoldDB" id="A0A212M0N2"/>
<dbReference type="InterPro" id="IPR014710">
    <property type="entry name" value="RmlC-like_jellyroll"/>
</dbReference>
<evidence type="ECO:0000313" key="6">
    <source>
        <dbReference type="EMBL" id="SCM83326.1"/>
    </source>
</evidence>
<evidence type="ECO:0000259" key="5">
    <source>
        <dbReference type="PROSITE" id="PS01124"/>
    </source>
</evidence>
<keyword evidence="3" id="KW-0010">Activator</keyword>
<reference evidence="6" key="1">
    <citation type="submission" date="2016-08" db="EMBL/GenBank/DDBJ databases">
        <authorList>
            <person name="Seilhamer J.J."/>
        </authorList>
    </citation>
    <scope>NUCLEOTIDE SEQUENCE</scope>
    <source>
        <strain evidence="6">86</strain>
    </source>
</reference>
<dbReference type="InterPro" id="IPR020449">
    <property type="entry name" value="Tscrpt_reg_AraC-type_HTH"/>
</dbReference>
<dbReference type="SMART" id="SM00342">
    <property type="entry name" value="HTH_ARAC"/>
    <property type="match status" value="1"/>
</dbReference>
<evidence type="ECO:0000256" key="1">
    <source>
        <dbReference type="ARBA" id="ARBA00023015"/>
    </source>
</evidence>
<dbReference type="InterPro" id="IPR050204">
    <property type="entry name" value="AraC_XylS_family_regulators"/>
</dbReference>
<dbReference type="GO" id="GO:0043565">
    <property type="term" value="F:sequence-specific DNA binding"/>
    <property type="evidence" value="ECO:0007669"/>
    <property type="project" value="InterPro"/>
</dbReference>
<dbReference type="InterPro" id="IPR018060">
    <property type="entry name" value="HTH_AraC"/>
</dbReference>
<proteinExistence type="predicted"/>
<name>A0A212M0N2_9FIRM</name>
<evidence type="ECO:0000256" key="4">
    <source>
        <dbReference type="ARBA" id="ARBA00023163"/>
    </source>
</evidence>
<dbReference type="PRINTS" id="PR00032">
    <property type="entry name" value="HTHARAC"/>
</dbReference>
<organism evidence="6">
    <name type="scientific">uncultured Sporomusa sp</name>
    <dbReference type="NCBI Taxonomy" id="307249"/>
    <lineage>
        <taxon>Bacteria</taxon>
        <taxon>Bacillati</taxon>
        <taxon>Bacillota</taxon>
        <taxon>Negativicutes</taxon>
        <taxon>Selenomonadales</taxon>
        <taxon>Sporomusaceae</taxon>
        <taxon>Sporomusa</taxon>
        <taxon>environmental samples</taxon>
    </lineage>
</organism>
<dbReference type="PROSITE" id="PS00041">
    <property type="entry name" value="HTH_ARAC_FAMILY_1"/>
    <property type="match status" value="1"/>
</dbReference>
<feature type="domain" description="HTH araC/xylS-type" evidence="5">
    <location>
        <begin position="168"/>
        <end position="265"/>
    </location>
</feature>
<keyword evidence="1" id="KW-0805">Transcription regulation</keyword>
<dbReference type="Gene3D" id="1.10.10.60">
    <property type="entry name" value="Homeodomain-like"/>
    <property type="match status" value="2"/>
</dbReference>
<dbReference type="InterPro" id="IPR003313">
    <property type="entry name" value="AraC-bd"/>
</dbReference>
<dbReference type="Gene3D" id="2.60.120.10">
    <property type="entry name" value="Jelly Rolls"/>
    <property type="match status" value="1"/>
</dbReference>
<evidence type="ECO:0000256" key="2">
    <source>
        <dbReference type="ARBA" id="ARBA00023125"/>
    </source>
</evidence>
<dbReference type="GO" id="GO:0003700">
    <property type="term" value="F:DNA-binding transcription factor activity"/>
    <property type="evidence" value="ECO:0007669"/>
    <property type="project" value="InterPro"/>
</dbReference>
<dbReference type="PANTHER" id="PTHR46796">
    <property type="entry name" value="HTH-TYPE TRANSCRIPTIONAL ACTIVATOR RHAS-RELATED"/>
    <property type="match status" value="1"/>
</dbReference>
<evidence type="ECO:0000256" key="3">
    <source>
        <dbReference type="ARBA" id="ARBA00023159"/>
    </source>
</evidence>
<dbReference type="InterPro" id="IPR037923">
    <property type="entry name" value="HTH-like"/>
</dbReference>
<dbReference type="Pfam" id="PF02311">
    <property type="entry name" value="AraC_binding"/>
    <property type="match status" value="1"/>
</dbReference>
<protein>
    <submittedName>
        <fullName evidence="6">AraC protein arabinose-binding/dimerization</fullName>
    </submittedName>
</protein>
<dbReference type="SUPFAM" id="SSF46689">
    <property type="entry name" value="Homeodomain-like"/>
    <property type="match status" value="2"/>
</dbReference>
<dbReference type="InterPro" id="IPR009057">
    <property type="entry name" value="Homeodomain-like_sf"/>
</dbReference>
<dbReference type="InterPro" id="IPR018062">
    <property type="entry name" value="HTH_AraC-typ_CS"/>
</dbReference>
<dbReference type="RefSeq" id="WP_288185791.1">
    <property type="nucleotide sequence ID" value="NZ_LT608335.1"/>
</dbReference>
<dbReference type="PROSITE" id="PS01124">
    <property type="entry name" value="HTH_ARAC_FAMILY_2"/>
    <property type="match status" value="1"/>
</dbReference>
<keyword evidence="2" id="KW-0238">DNA-binding</keyword>
<dbReference type="EMBL" id="FMJE01000007">
    <property type="protein sequence ID" value="SCM83326.1"/>
    <property type="molecule type" value="Genomic_DNA"/>
</dbReference>
<sequence>MNGVRFYRDADLPFFELKLCDASYLCYKKHSHEEYSLGIVEHGKSSFWCEGKVTEVSPKTTVLIPPGLIHSCNPDRQGRWQYKMFFIEAGWMQRFLTSKGIAVSNRPVVSDMTTLSAQRALHALIESLAQQASPLEKEAGVMALFEQVVGSMEPVGNSRKVIEVPKLKMIKDYLHNNYLKKITLEELETISGLNKFAIIRAFKEEFNIPPHTYQTLLRINYAKKLLRQNRQIVEVACEAGFYDQSHFHKVFKSHTGVTPEKYQRLK</sequence>
<dbReference type="Pfam" id="PF12833">
    <property type="entry name" value="HTH_18"/>
    <property type="match status" value="1"/>
</dbReference>
<dbReference type="SUPFAM" id="SSF51215">
    <property type="entry name" value="Regulatory protein AraC"/>
    <property type="match status" value="1"/>
</dbReference>
<dbReference type="PANTHER" id="PTHR46796:SF2">
    <property type="entry name" value="TRANSCRIPTIONAL REGULATORY PROTEIN"/>
    <property type="match status" value="1"/>
</dbReference>
<keyword evidence="4" id="KW-0804">Transcription</keyword>
<accession>A0A212M0N2</accession>
<gene>
    <name evidence="6" type="ORF">KL86SPO_70184</name>
</gene>